<dbReference type="Proteomes" id="UP000822688">
    <property type="component" value="Chromosome 4"/>
</dbReference>
<dbReference type="EMBL" id="CM026424">
    <property type="protein sequence ID" value="KAG0578879.1"/>
    <property type="molecule type" value="Genomic_DNA"/>
</dbReference>
<evidence type="ECO:0000256" key="1">
    <source>
        <dbReference type="SAM" id="MobiDB-lite"/>
    </source>
</evidence>
<feature type="transmembrane region" description="Helical" evidence="2">
    <location>
        <begin position="40"/>
        <end position="62"/>
    </location>
</feature>
<keyword evidence="4" id="KW-1185">Reference proteome</keyword>
<feature type="transmembrane region" description="Helical" evidence="2">
    <location>
        <begin position="185"/>
        <end position="203"/>
    </location>
</feature>
<organism evidence="3 4">
    <name type="scientific">Ceratodon purpureus</name>
    <name type="common">Fire moss</name>
    <name type="synonym">Dicranum purpureum</name>
    <dbReference type="NCBI Taxonomy" id="3225"/>
    <lineage>
        <taxon>Eukaryota</taxon>
        <taxon>Viridiplantae</taxon>
        <taxon>Streptophyta</taxon>
        <taxon>Embryophyta</taxon>
        <taxon>Bryophyta</taxon>
        <taxon>Bryophytina</taxon>
        <taxon>Bryopsida</taxon>
        <taxon>Dicranidae</taxon>
        <taxon>Pseudoditrichales</taxon>
        <taxon>Ditrichaceae</taxon>
        <taxon>Ceratodon</taxon>
    </lineage>
</organism>
<feature type="region of interest" description="Disordered" evidence="1">
    <location>
        <begin position="240"/>
        <end position="261"/>
    </location>
</feature>
<dbReference type="PANTHER" id="PTHR34368">
    <property type="entry name" value="OS01G0962200 PROTEIN"/>
    <property type="match status" value="1"/>
</dbReference>
<evidence type="ECO:0000313" key="4">
    <source>
        <dbReference type="Proteomes" id="UP000822688"/>
    </source>
</evidence>
<keyword evidence="2" id="KW-0812">Transmembrane</keyword>
<proteinExistence type="predicted"/>
<feature type="compositionally biased region" description="Basic and acidic residues" evidence="1">
    <location>
        <begin position="251"/>
        <end position="261"/>
    </location>
</feature>
<name>A0A8T0I7E8_CERPU</name>
<dbReference type="AlphaFoldDB" id="A0A8T0I7E8"/>
<reference evidence="3" key="1">
    <citation type="submission" date="2020-06" db="EMBL/GenBank/DDBJ databases">
        <title>WGS assembly of Ceratodon purpureus strain R40.</title>
        <authorList>
            <person name="Carey S.B."/>
            <person name="Jenkins J."/>
            <person name="Shu S."/>
            <person name="Lovell J.T."/>
            <person name="Sreedasyam A."/>
            <person name="Maumus F."/>
            <person name="Tiley G.P."/>
            <person name="Fernandez-Pozo N."/>
            <person name="Barry K."/>
            <person name="Chen C."/>
            <person name="Wang M."/>
            <person name="Lipzen A."/>
            <person name="Daum C."/>
            <person name="Saski C.A."/>
            <person name="Payton A.C."/>
            <person name="Mcbreen J.C."/>
            <person name="Conrad R.E."/>
            <person name="Kollar L.M."/>
            <person name="Olsson S."/>
            <person name="Huttunen S."/>
            <person name="Landis J.B."/>
            <person name="Wickett N.J."/>
            <person name="Johnson M.G."/>
            <person name="Rensing S.A."/>
            <person name="Grimwood J."/>
            <person name="Schmutz J."/>
            <person name="Mcdaniel S.F."/>
        </authorList>
    </citation>
    <scope>NUCLEOTIDE SEQUENCE</scope>
    <source>
        <strain evidence="3">R40</strain>
    </source>
</reference>
<keyword evidence="2" id="KW-0472">Membrane</keyword>
<protein>
    <submittedName>
        <fullName evidence="3">Uncharacterized protein</fullName>
    </submittedName>
</protein>
<keyword evidence="2" id="KW-1133">Transmembrane helix</keyword>
<sequence>MGRGCSHVRRSHDCYAQNSAGSEVSSVCRQAKFLRLQGEVLGWSIFFVGITATAFGSAYYHLQPNDARLVWDRLPMTVGFASVMAVFIIERIDETTGRASIFPLLIAGAGSVAYWRFANDLRIYALVQFVPCFAIPAMAILLPPKYSHSHYWLWAAGWYLLAKIQEALDMKFYRWTHFLVSGHTLKHLSAAMVPVMTIIMLYSRNLRVERLSLLDKWRQQMRTSSPRGSGDSLAQKWKSYWSGRPNSSSLLHDESESLVRA</sequence>
<gene>
    <name evidence="3" type="ORF">KC19_4G056400</name>
</gene>
<feature type="transmembrane region" description="Helical" evidence="2">
    <location>
        <begin position="123"/>
        <end position="142"/>
    </location>
</feature>
<evidence type="ECO:0000256" key="2">
    <source>
        <dbReference type="SAM" id="Phobius"/>
    </source>
</evidence>
<accession>A0A8T0I7E8</accession>
<dbReference type="PANTHER" id="PTHR34368:SF1">
    <property type="entry name" value="OS01G0962200 PROTEIN"/>
    <property type="match status" value="1"/>
</dbReference>
<feature type="transmembrane region" description="Helical" evidence="2">
    <location>
        <begin position="99"/>
        <end position="117"/>
    </location>
</feature>
<feature type="transmembrane region" description="Helical" evidence="2">
    <location>
        <begin position="74"/>
        <end position="92"/>
    </location>
</feature>
<evidence type="ECO:0000313" key="3">
    <source>
        <dbReference type="EMBL" id="KAG0578879.1"/>
    </source>
</evidence>
<comment type="caution">
    <text evidence="3">The sequence shown here is derived from an EMBL/GenBank/DDBJ whole genome shotgun (WGS) entry which is preliminary data.</text>
</comment>